<organism evidence="1 2">
    <name type="scientific">Mycena albidolilacea</name>
    <dbReference type="NCBI Taxonomy" id="1033008"/>
    <lineage>
        <taxon>Eukaryota</taxon>
        <taxon>Fungi</taxon>
        <taxon>Dikarya</taxon>
        <taxon>Basidiomycota</taxon>
        <taxon>Agaricomycotina</taxon>
        <taxon>Agaricomycetes</taxon>
        <taxon>Agaricomycetidae</taxon>
        <taxon>Agaricales</taxon>
        <taxon>Marasmiineae</taxon>
        <taxon>Mycenaceae</taxon>
        <taxon>Mycena</taxon>
    </lineage>
</organism>
<accession>A0AAD7ABC7</accession>
<name>A0AAD7ABC7_9AGAR</name>
<proteinExistence type="predicted"/>
<evidence type="ECO:0000313" key="1">
    <source>
        <dbReference type="EMBL" id="KAJ7354221.1"/>
    </source>
</evidence>
<keyword evidence="2" id="KW-1185">Reference proteome</keyword>
<reference evidence="1" key="1">
    <citation type="submission" date="2023-03" db="EMBL/GenBank/DDBJ databases">
        <title>Massive genome expansion in bonnet fungi (Mycena s.s.) driven by repeated elements and novel gene families across ecological guilds.</title>
        <authorList>
            <consortium name="Lawrence Berkeley National Laboratory"/>
            <person name="Harder C.B."/>
            <person name="Miyauchi S."/>
            <person name="Viragh M."/>
            <person name="Kuo A."/>
            <person name="Thoen E."/>
            <person name="Andreopoulos B."/>
            <person name="Lu D."/>
            <person name="Skrede I."/>
            <person name="Drula E."/>
            <person name="Henrissat B."/>
            <person name="Morin E."/>
            <person name="Kohler A."/>
            <person name="Barry K."/>
            <person name="LaButti K."/>
            <person name="Morin E."/>
            <person name="Salamov A."/>
            <person name="Lipzen A."/>
            <person name="Mereny Z."/>
            <person name="Hegedus B."/>
            <person name="Baldrian P."/>
            <person name="Stursova M."/>
            <person name="Weitz H."/>
            <person name="Taylor A."/>
            <person name="Grigoriev I.V."/>
            <person name="Nagy L.G."/>
            <person name="Martin F."/>
            <person name="Kauserud H."/>
        </authorList>
    </citation>
    <scope>NUCLEOTIDE SEQUENCE</scope>
    <source>
        <strain evidence="1">CBHHK002</strain>
    </source>
</reference>
<comment type="caution">
    <text evidence="1">The sequence shown here is derived from an EMBL/GenBank/DDBJ whole genome shotgun (WGS) entry which is preliminary data.</text>
</comment>
<dbReference type="Proteomes" id="UP001218218">
    <property type="component" value="Unassembled WGS sequence"/>
</dbReference>
<sequence>MDRNPPPPPVNTYQRLTIPTESYHQIHPCKRHLVHIQQSYCPISIICIASDLSKLGGRFWATGSSVAAAKAPFACGICGRVKGTGPRSDTAHNFRTLKYDYAVTGLQFDIAAMGENLIEIYNWPSMQHSTQQTGT</sequence>
<dbReference type="EMBL" id="JARIHO010000010">
    <property type="protein sequence ID" value="KAJ7354221.1"/>
    <property type="molecule type" value="Genomic_DNA"/>
</dbReference>
<evidence type="ECO:0000313" key="2">
    <source>
        <dbReference type="Proteomes" id="UP001218218"/>
    </source>
</evidence>
<protein>
    <submittedName>
        <fullName evidence="1">Uncharacterized protein</fullName>
    </submittedName>
</protein>
<gene>
    <name evidence="1" type="ORF">DFH08DRAFT_804139</name>
</gene>
<dbReference type="AlphaFoldDB" id="A0AAD7ABC7"/>